<evidence type="ECO:0000313" key="3">
    <source>
        <dbReference type="Proteomes" id="UP001589646"/>
    </source>
</evidence>
<evidence type="ECO:0000259" key="1">
    <source>
        <dbReference type="Pfam" id="PF07969"/>
    </source>
</evidence>
<dbReference type="CDD" id="cd01297">
    <property type="entry name" value="D-aminoacylase"/>
    <property type="match status" value="1"/>
</dbReference>
<dbReference type="SUPFAM" id="SSF51338">
    <property type="entry name" value="Composite domain of metallo-dependent hydrolases"/>
    <property type="match status" value="1"/>
</dbReference>
<organism evidence="2 3">
    <name type="scientific">Nonomuraea roseola</name>
    <dbReference type="NCBI Taxonomy" id="46179"/>
    <lineage>
        <taxon>Bacteria</taxon>
        <taxon>Bacillati</taxon>
        <taxon>Actinomycetota</taxon>
        <taxon>Actinomycetes</taxon>
        <taxon>Streptosporangiales</taxon>
        <taxon>Streptosporangiaceae</taxon>
        <taxon>Nonomuraea</taxon>
    </lineage>
</organism>
<dbReference type="InterPro" id="IPR011059">
    <property type="entry name" value="Metal-dep_hydrolase_composite"/>
</dbReference>
<comment type="caution">
    <text evidence="2">The sequence shown here is derived from an EMBL/GenBank/DDBJ whole genome shotgun (WGS) entry which is preliminary data.</text>
</comment>
<protein>
    <submittedName>
        <fullName evidence="2">Amidohydrolase family protein</fullName>
    </submittedName>
</protein>
<evidence type="ECO:0000313" key="2">
    <source>
        <dbReference type="EMBL" id="MFB9534076.1"/>
    </source>
</evidence>
<reference evidence="2 3" key="1">
    <citation type="submission" date="2024-09" db="EMBL/GenBank/DDBJ databases">
        <authorList>
            <person name="Sun Q."/>
            <person name="Mori K."/>
        </authorList>
    </citation>
    <scope>NUCLEOTIDE SEQUENCE [LARGE SCALE GENOMIC DNA]</scope>
    <source>
        <strain evidence="2 3">JCM 3323</strain>
    </source>
</reference>
<name>A0ABV5QH58_9ACTN</name>
<accession>A0ABV5QH58</accession>
<dbReference type="RefSeq" id="WP_346117914.1">
    <property type="nucleotide sequence ID" value="NZ_BAAAXC010000005.1"/>
</dbReference>
<dbReference type="Proteomes" id="UP001589646">
    <property type="component" value="Unassembled WGS sequence"/>
</dbReference>
<dbReference type="Gene3D" id="3.30.1490.130">
    <property type="entry name" value="D-aminoacylase. Domain 3"/>
    <property type="match status" value="1"/>
</dbReference>
<dbReference type="InterPro" id="IPR032466">
    <property type="entry name" value="Metal_Hydrolase"/>
</dbReference>
<feature type="domain" description="Amidohydrolase 3" evidence="1">
    <location>
        <begin position="45"/>
        <end position="511"/>
    </location>
</feature>
<dbReference type="InterPro" id="IPR050378">
    <property type="entry name" value="Metallo-dep_Hydrolases_sf"/>
</dbReference>
<sequence length="530" mass="57336">MSCTFRGAQVVDGSGRPSYRADVVTKAGMIIEITEPGQATAGTGRVMDVDGLVLAPGFIDMHAHSDLALLTDPHHVAKAAQGVTLEVLGQDGLGYAPVDDTTLRQLRIQLAGWNGDPEDLDWDWRTVGSYLDRLDEGIAVNAAYLIPHGTVRALVLGWENRPPTSGELDKMRELVAEGMRQGAVGMSSGLTYPPGMYADTEELVELCRVVAAHGGYHSPHHRSYGRDALAAYAEMIDVSRRSSCPLHLAHTMMNFPDNAGRAADLLRLIDDALSDGCDISMDSYPYTAGSTTLAALLPSWAAEGGPQALIDRLQDLPTRTRLRRELEELGSDGCHGVPVDWSTVQISGVRDPANQAYVGATLADLAVREGRAAADVYFDLLVRDRLGTTCLQHVGHEENVRVIMRHPAHTVGSDGLLAGTRPHPRAWGAFPRLLGRYVRELNLLTLEECVAKMTSRPASRLGLATRGLVKPGYLADLVLFDPETVGDVATYDEPRLPPLGIPFVMVAGTWVIDEGRPTGARPGRSVRRLR</sequence>
<dbReference type="SUPFAM" id="SSF51556">
    <property type="entry name" value="Metallo-dependent hydrolases"/>
    <property type="match status" value="1"/>
</dbReference>
<keyword evidence="3" id="KW-1185">Reference proteome</keyword>
<dbReference type="EMBL" id="JBHMCE010000023">
    <property type="protein sequence ID" value="MFB9534076.1"/>
    <property type="molecule type" value="Genomic_DNA"/>
</dbReference>
<dbReference type="InterPro" id="IPR013108">
    <property type="entry name" value="Amidohydro_3"/>
</dbReference>
<dbReference type="Pfam" id="PF07969">
    <property type="entry name" value="Amidohydro_3"/>
    <property type="match status" value="1"/>
</dbReference>
<dbReference type="InterPro" id="IPR023100">
    <property type="entry name" value="D-aminoacylase_insert_dom_sf"/>
</dbReference>
<gene>
    <name evidence="2" type="ORF">ACFFRN_46420</name>
</gene>
<proteinExistence type="predicted"/>
<dbReference type="Gene3D" id="3.20.20.140">
    <property type="entry name" value="Metal-dependent hydrolases"/>
    <property type="match status" value="2"/>
</dbReference>
<dbReference type="PANTHER" id="PTHR11647">
    <property type="entry name" value="HYDRANTOINASE/DIHYDROPYRIMIDINASE FAMILY MEMBER"/>
    <property type="match status" value="1"/>
</dbReference>
<dbReference type="Gene3D" id="2.30.40.10">
    <property type="entry name" value="Urease, subunit C, domain 1"/>
    <property type="match status" value="1"/>
</dbReference>
<dbReference type="PANTHER" id="PTHR11647:SF1">
    <property type="entry name" value="COLLAPSIN RESPONSE MEDIATOR PROTEIN"/>
    <property type="match status" value="1"/>
</dbReference>